<dbReference type="RefSeq" id="WP_160334229.1">
    <property type="nucleotide sequence ID" value="NZ_CALPCV010000001.1"/>
</dbReference>
<evidence type="ECO:0000313" key="9">
    <source>
        <dbReference type="EMBL" id="MVX55797.1"/>
    </source>
</evidence>
<dbReference type="SUPFAM" id="SSF55120">
    <property type="entry name" value="Pseudouridine synthase"/>
    <property type="match status" value="1"/>
</dbReference>
<dbReference type="Gene3D" id="3.30.70.1560">
    <property type="entry name" value="Alpha-L RNA-binding motif"/>
    <property type="match status" value="1"/>
</dbReference>
<comment type="catalytic activity">
    <reaction evidence="4">
        <text>uridine(516) in 16S rRNA = pseudouridine(516) in 16S rRNA</text>
        <dbReference type="Rhea" id="RHEA:38867"/>
        <dbReference type="Rhea" id="RHEA-COMP:10089"/>
        <dbReference type="Rhea" id="RHEA-COMP:10090"/>
        <dbReference type="ChEBI" id="CHEBI:65314"/>
        <dbReference type="ChEBI" id="CHEBI:65315"/>
        <dbReference type="EC" id="5.4.99.19"/>
    </reaction>
</comment>
<keyword evidence="2 6" id="KW-0694">RNA-binding</keyword>
<proteinExistence type="inferred from homology"/>
<dbReference type="Gene3D" id="3.30.70.580">
    <property type="entry name" value="Pseudouridine synthase I, catalytic domain, N-terminal subdomain"/>
    <property type="match status" value="1"/>
</dbReference>
<feature type="domain" description="Pseudouridine synthase RsuA/RluA-like" evidence="8">
    <location>
        <begin position="62"/>
        <end position="193"/>
    </location>
</feature>
<dbReference type="Proteomes" id="UP000472580">
    <property type="component" value="Unassembled WGS sequence"/>
</dbReference>
<protein>
    <recommendedName>
        <fullName evidence="7">Pseudouridine synthase</fullName>
        <ecNumber evidence="7">5.4.99.-</ecNumber>
    </recommendedName>
</protein>
<sequence length="231" mass="25868">MKAEQILFSQGFGTRHECRGLILLGKFTAAGMPVEDPDEDIDTKDLVFTVDGTAWPYYEKAIVMMNKPEHYECSLKPLHHPSVISLLPPPLRTRKLQPVGRLDEDTTGLLLFTDDGKLIHRLTHPKKHVDKVYRVTLKHPITDNQISTLLKGVLLKDEKAEVKAGSCVKITDNVIELTLAQGKYHQVKRMLAAVSNRVTALERVQFGRLKLPADLAAGQWRWVASASEITG</sequence>
<evidence type="ECO:0000256" key="1">
    <source>
        <dbReference type="ARBA" id="ARBA00008348"/>
    </source>
</evidence>
<evidence type="ECO:0000256" key="3">
    <source>
        <dbReference type="ARBA" id="ARBA00023235"/>
    </source>
</evidence>
<dbReference type="PROSITE" id="PS01149">
    <property type="entry name" value="PSI_RSU"/>
    <property type="match status" value="1"/>
</dbReference>
<organism evidence="9 10">
    <name type="scientific">Parasutterella muris</name>
    <dbReference type="NCBI Taxonomy" id="2565572"/>
    <lineage>
        <taxon>Bacteria</taxon>
        <taxon>Pseudomonadati</taxon>
        <taxon>Pseudomonadota</taxon>
        <taxon>Betaproteobacteria</taxon>
        <taxon>Burkholderiales</taxon>
        <taxon>Sutterellaceae</taxon>
        <taxon>Parasutterella</taxon>
    </lineage>
</organism>
<keyword evidence="10" id="KW-1185">Reference proteome</keyword>
<evidence type="ECO:0000256" key="2">
    <source>
        <dbReference type="ARBA" id="ARBA00022884"/>
    </source>
</evidence>
<dbReference type="GO" id="GO:0160136">
    <property type="term" value="F:16S rRNA pseudouridine(516) synthase activity"/>
    <property type="evidence" value="ECO:0007669"/>
    <property type="project" value="UniProtKB-EC"/>
</dbReference>
<evidence type="ECO:0000259" key="8">
    <source>
        <dbReference type="Pfam" id="PF00849"/>
    </source>
</evidence>
<dbReference type="InterPro" id="IPR000748">
    <property type="entry name" value="PsdUridine_synth_RsuA/RluB/E/F"/>
</dbReference>
<comment type="function">
    <text evidence="5">Responsible for synthesis of pseudouridine from uracil-516 in 16S ribosomal RNA.</text>
</comment>
<dbReference type="EMBL" id="WSRP01000002">
    <property type="protein sequence ID" value="MVX55797.1"/>
    <property type="molecule type" value="Genomic_DNA"/>
</dbReference>
<dbReference type="InterPro" id="IPR020103">
    <property type="entry name" value="PsdUridine_synth_cat_dom_sf"/>
</dbReference>
<dbReference type="SUPFAM" id="SSF55174">
    <property type="entry name" value="Alpha-L RNA-binding motif"/>
    <property type="match status" value="1"/>
</dbReference>
<evidence type="ECO:0000313" key="10">
    <source>
        <dbReference type="Proteomes" id="UP000472580"/>
    </source>
</evidence>
<evidence type="ECO:0000256" key="5">
    <source>
        <dbReference type="ARBA" id="ARBA00037590"/>
    </source>
</evidence>
<comment type="caution">
    <text evidence="9">The sequence shown here is derived from an EMBL/GenBank/DDBJ whole genome shotgun (WGS) entry which is preliminary data.</text>
</comment>
<comment type="similarity">
    <text evidence="1 7">Belongs to the pseudouridine synthase RsuA family.</text>
</comment>
<dbReference type="OrthoDB" id="9807213at2"/>
<dbReference type="InterPro" id="IPR020094">
    <property type="entry name" value="TruA/RsuA/RluB/E/F_N"/>
</dbReference>
<dbReference type="InterPro" id="IPR018496">
    <property type="entry name" value="PsdUridine_synth_RsuA/RluB_CS"/>
</dbReference>
<reference evidence="9 10" key="1">
    <citation type="submission" date="2019-12" db="EMBL/GenBank/DDBJ databases">
        <title>Microbes associate with the intestines of laboratory mice.</title>
        <authorList>
            <person name="Navarre W."/>
            <person name="Wong E."/>
        </authorList>
    </citation>
    <scope>NUCLEOTIDE SEQUENCE [LARGE SCALE GENOMIC DNA]</scope>
    <source>
        <strain evidence="9 10">NM82_D38</strain>
    </source>
</reference>
<evidence type="ECO:0000256" key="7">
    <source>
        <dbReference type="RuleBase" id="RU003887"/>
    </source>
</evidence>
<dbReference type="GO" id="GO:0003723">
    <property type="term" value="F:RNA binding"/>
    <property type="evidence" value="ECO:0007669"/>
    <property type="project" value="UniProtKB-KW"/>
</dbReference>
<dbReference type="GO" id="GO:0000455">
    <property type="term" value="P:enzyme-directed rRNA pseudouridine synthesis"/>
    <property type="evidence" value="ECO:0007669"/>
    <property type="project" value="UniProtKB-ARBA"/>
</dbReference>
<gene>
    <name evidence="9" type="ORF">E5987_01065</name>
</gene>
<evidence type="ECO:0000256" key="4">
    <source>
        <dbReference type="ARBA" id="ARBA00036749"/>
    </source>
</evidence>
<dbReference type="PROSITE" id="PS50889">
    <property type="entry name" value="S4"/>
    <property type="match status" value="1"/>
</dbReference>
<evidence type="ECO:0000256" key="6">
    <source>
        <dbReference type="PROSITE-ProRule" id="PRU00182"/>
    </source>
</evidence>
<keyword evidence="3 7" id="KW-0413">Isomerase</keyword>
<dbReference type="InterPro" id="IPR006145">
    <property type="entry name" value="PsdUridine_synth_RsuA/RluA"/>
</dbReference>
<dbReference type="NCBIfam" id="TIGR00093">
    <property type="entry name" value="pseudouridine synthase"/>
    <property type="match status" value="1"/>
</dbReference>
<dbReference type="PANTHER" id="PTHR47683:SF4">
    <property type="entry name" value="PSEUDOURIDINE SYNTHASE"/>
    <property type="match status" value="1"/>
</dbReference>
<dbReference type="Pfam" id="PF00849">
    <property type="entry name" value="PseudoU_synth_2"/>
    <property type="match status" value="1"/>
</dbReference>
<dbReference type="GO" id="GO:0005829">
    <property type="term" value="C:cytosol"/>
    <property type="evidence" value="ECO:0007669"/>
    <property type="project" value="UniProtKB-ARBA"/>
</dbReference>
<dbReference type="EC" id="5.4.99.-" evidence="7"/>
<dbReference type="AlphaFoldDB" id="A0A6L6YE90"/>
<name>A0A6L6YE90_9BURK</name>
<dbReference type="PANTHER" id="PTHR47683">
    <property type="entry name" value="PSEUDOURIDINE SYNTHASE FAMILY PROTEIN-RELATED"/>
    <property type="match status" value="1"/>
</dbReference>
<accession>A0A6L6YE90</accession>
<dbReference type="CDD" id="cd02553">
    <property type="entry name" value="PseudoU_synth_RsuA"/>
    <property type="match status" value="1"/>
</dbReference>
<dbReference type="InterPro" id="IPR042092">
    <property type="entry name" value="PsdUridine_s_RsuA/RluB/E/F_cat"/>
</dbReference>
<dbReference type="FunFam" id="3.30.70.1560:FF:000001">
    <property type="entry name" value="Pseudouridine synthase"/>
    <property type="match status" value="1"/>
</dbReference>
<dbReference type="InterPro" id="IPR050343">
    <property type="entry name" value="RsuA_PseudoU_synthase"/>
</dbReference>